<accession>A0ABX2F253</accession>
<gene>
    <name evidence="1" type="ORF">GC106_26070</name>
</gene>
<organism evidence="1 2">
    <name type="scientific">Kibdelosporangium persicum</name>
    <dbReference type="NCBI Taxonomy" id="2698649"/>
    <lineage>
        <taxon>Bacteria</taxon>
        <taxon>Bacillati</taxon>
        <taxon>Actinomycetota</taxon>
        <taxon>Actinomycetes</taxon>
        <taxon>Pseudonocardiales</taxon>
        <taxon>Pseudonocardiaceae</taxon>
        <taxon>Kibdelosporangium</taxon>
    </lineage>
</organism>
<dbReference type="RefSeq" id="WP_173129307.1">
    <property type="nucleotide sequence ID" value="NZ_CBCSGW010000005.1"/>
</dbReference>
<protein>
    <submittedName>
        <fullName evidence="1">Uncharacterized protein</fullName>
    </submittedName>
</protein>
<comment type="caution">
    <text evidence="1">The sequence shown here is derived from an EMBL/GenBank/DDBJ whole genome shotgun (WGS) entry which is preliminary data.</text>
</comment>
<evidence type="ECO:0000313" key="1">
    <source>
        <dbReference type="EMBL" id="NRN65396.1"/>
    </source>
</evidence>
<proteinExistence type="predicted"/>
<keyword evidence="2" id="KW-1185">Reference proteome</keyword>
<evidence type="ECO:0000313" key="2">
    <source>
        <dbReference type="Proteomes" id="UP000763557"/>
    </source>
</evidence>
<reference evidence="1 2" key="1">
    <citation type="submission" date="2020-01" db="EMBL/GenBank/DDBJ databases">
        <title>Kibdelosporangium persica a novel Actinomycetes from a hot desert in Iran.</title>
        <authorList>
            <person name="Safaei N."/>
            <person name="Zaburannyi N."/>
            <person name="Mueller R."/>
            <person name="Wink J."/>
        </authorList>
    </citation>
    <scope>NUCLEOTIDE SEQUENCE [LARGE SCALE GENOMIC DNA]</scope>
    <source>
        <strain evidence="1 2">4NS15</strain>
    </source>
</reference>
<dbReference type="EMBL" id="JAAATY010000006">
    <property type="protein sequence ID" value="NRN65396.1"/>
    <property type="molecule type" value="Genomic_DNA"/>
</dbReference>
<dbReference type="Proteomes" id="UP000763557">
    <property type="component" value="Unassembled WGS sequence"/>
</dbReference>
<sequence>MPEAMTLAEYTAATAPLTPAQRRTIVDEALACVTRPDDVTRLRRACRLTGDRAFHWEMIIIHRSLGLTYRLPEPYASRFAYLPFRLERTGPTYLVTKLVPGATPAVRFGPGAEVTHWNDTPIAWAAALTGLDSLPLRPMLTRLPPDEDAVTLTYIGLDGVTRSLREPWRVGEMPAPATPRLDLDLDADARARARKLLFRPDVVACEGGNTAVRLDRPVAVSAGDIATHMPGVLRARVVQTPHGPVGHLRIFTLHVADPRALPLEVQRLLTLLPPRTAIDVRGTTGPVGFAVPHVLIDASADDVITRRDLLHGNADLIERAAQAQANTGTNATANNP</sequence>
<name>A0ABX2F253_9PSEU</name>